<dbReference type="Proteomes" id="UP000639772">
    <property type="component" value="Unassembled WGS sequence"/>
</dbReference>
<comment type="caution">
    <text evidence="2">The sequence shown here is derived from an EMBL/GenBank/DDBJ whole genome shotgun (WGS) entry which is preliminary data.</text>
</comment>
<evidence type="ECO:0000313" key="5">
    <source>
        <dbReference type="Proteomes" id="UP000639772"/>
    </source>
</evidence>
<sequence>MDSLLANYGSSDDDDEKTRTTLVQQESSLATDLPPPKSFSLFSSLPTPRAPSSSSSSFSNSSTSLFSSLPLPKSRSPNRPPTNHDVEEDEVGRSRREWPSRSIRSLSPPRISSPSSNFSSLHEQNSKHEVFSNAPSLHQNPKRVVQFTVPLNHSMLKLYDSGDEDDEDKLKVNKDRKDASSSFKSNALSSMLPAPKNSMCLAPVQSSCASRKSSLQAYDILSTTSSQELTTQQDEGCFANNKRYGAEQGVAAEYEAYDAEKQTCFNNSMNYDGSWVEGSLYSSSMDSVNSCNSSTIAWGELYQNGMDCENYKTNWSCGSEGERISDAFDIGRIKGKRGRSDMPAEILEVKQDELMKNRPREDQFKLTGIAFGPAYQPSSSTKAKPSKLHKRKHQIGSLYYDMKQKEMELAERRSRGLLTKAETQANLYQINNVQGNGVKSKMERLLENFYCAI</sequence>
<dbReference type="GO" id="GO:0005634">
    <property type="term" value="C:nucleus"/>
    <property type="evidence" value="ECO:0007669"/>
    <property type="project" value="TreeGrafter"/>
</dbReference>
<reference evidence="4 5" key="1">
    <citation type="journal article" date="2020" name="Nat. Food">
        <title>A phased Vanilla planifolia genome enables genetic improvement of flavour and production.</title>
        <authorList>
            <person name="Hasing T."/>
            <person name="Tang H."/>
            <person name="Brym M."/>
            <person name="Khazi F."/>
            <person name="Huang T."/>
            <person name="Chambers A.H."/>
        </authorList>
    </citation>
    <scope>NUCLEOTIDE SEQUENCE [LARGE SCALE GENOMIC DNA]</scope>
    <source>
        <tissue evidence="2">Leaf</tissue>
    </source>
</reference>
<feature type="compositionally biased region" description="Low complexity" evidence="1">
    <location>
        <begin position="100"/>
        <end position="121"/>
    </location>
</feature>
<evidence type="ECO:0000313" key="3">
    <source>
        <dbReference type="EMBL" id="KAG0483264.1"/>
    </source>
</evidence>
<feature type="compositionally biased region" description="Low complexity" evidence="1">
    <location>
        <begin position="38"/>
        <end position="77"/>
    </location>
</feature>
<dbReference type="PANTHER" id="PTHR13621:SF2">
    <property type="entry name" value="PROLINE-RICH PROTEIN PRCC"/>
    <property type="match status" value="1"/>
</dbReference>
<evidence type="ECO:0000313" key="2">
    <source>
        <dbReference type="EMBL" id="KAG0480786.1"/>
    </source>
</evidence>
<dbReference type="EMBL" id="JADCNL010000005">
    <property type="protein sequence ID" value="KAG0480786.1"/>
    <property type="molecule type" value="Genomic_DNA"/>
</dbReference>
<evidence type="ECO:0000256" key="1">
    <source>
        <dbReference type="SAM" id="MobiDB-lite"/>
    </source>
</evidence>
<keyword evidence="4" id="KW-1185">Reference proteome</keyword>
<dbReference type="PANTHER" id="PTHR13621">
    <property type="entry name" value="PROLINE-RICH PROTEIN PRCC"/>
    <property type="match status" value="1"/>
</dbReference>
<dbReference type="EMBL" id="JADCNM010000005">
    <property type="protein sequence ID" value="KAG0483264.1"/>
    <property type="molecule type" value="Genomic_DNA"/>
</dbReference>
<feature type="region of interest" description="Disordered" evidence="1">
    <location>
        <begin position="1"/>
        <end position="137"/>
    </location>
</feature>
<dbReference type="Proteomes" id="UP000636800">
    <property type="component" value="Chromosome 5"/>
</dbReference>
<evidence type="ECO:0000313" key="4">
    <source>
        <dbReference type="Proteomes" id="UP000636800"/>
    </source>
</evidence>
<dbReference type="AlphaFoldDB" id="A0A835QW27"/>
<dbReference type="InterPro" id="IPR018800">
    <property type="entry name" value="PRCC"/>
</dbReference>
<dbReference type="OrthoDB" id="206969at2759"/>
<feature type="compositionally biased region" description="Polar residues" evidence="1">
    <location>
        <begin position="20"/>
        <end position="30"/>
    </location>
</feature>
<protein>
    <submittedName>
        <fullName evidence="2">Uncharacterized protein</fullName>
    </submittedName>
</protein>
<organism evidence="2 4">
    <name type="scientific">Vanilla planifolia</name>
    <name type="common">Vanilla</name>
    <dbReference type="NCBI Taxonomy" id="51239"/>
    <lineage>
        <taxon>Eukaryota</taxon>
        <taxon>Viridiplantae</taxon>
        <taxon>Streptophyta</taxon>
        <taxon>Embryophyta</taxon>
        <taxon>Tracheophyta</taxon>
        <taxon>Spermatophyta</taxon>
        <taxon>Magnoliopsida</taxon>
        <taxon>Liliopsida</taxon>
        <taxon>Asparagales</taxon>
        <taxon>Orchidaceae</taxon>
        <taxon>Vanilloideae</taxon>
        <taxon>Vanilleae</taxon>
        <taxon>Vanilla</taxon>
    </lineage>
</organism>
<gene>
    <name evidence="3" type="ORF">HPP92_011348</name>
    <name evidence="2" type="ORF">HPP92_011644</name>
</gene>
<proteinExistence type="predicted"/>
<accession>A0A835QW27</accession>
<name>A0A835QW27_VANPL</name>